<dbReference type="Proteomes" id="UP000181942">
    <property type="component" value="Unassembled WGS sequence"/>
</dbReference>
<gene>
    <name evidence="1" type="ORF">SAMN02787118_12335</name>
</gene>
<reference evidence="1 2" key="1">
    <citation type="submission" date="2016-10" db="EMBL/GenBank/DDBJ databases">
        <authorList>
            <person name="de Groot N.N."/>
        </authorList>
    </citation>
    <scope>NUCLEOTIDE SEQUENCE [LARGE SCALE GENOMIC DNA]</scope>
    <source>
        <strain evidence="1 2">OK461</strain>
    </source>
</reference>
<name>A0A1I2SYE7_9ACTN</name>
<accession>A0A1I2SYE7</accession>
<evidence type="ECO:0000313" key="2">
    <source>
        <dbReference type="Proteomes" id="UP000181942"/>
    </source>
</evidence>
<organism evidence="1 2">
    <name type="scientific">Streptomyces mirabilis</name>
    <dbReference type="NCBI Taxonomy" id="68239"/>
    <lineage>
        <taxon>Bacteria</taxon>
        <taxon>Bacillati</taxon>
        <taxon>Actinomycetota</taxon>
        <taxon>Actinomycetes</taxon>
        <taxon>Kitasatosporales</taxon>
        <taxon>Streptomycetaceae</taxon>
        <taxon>Streptomyces</taxon>
    </lineage>
</organism>
<dbReference type="AlphaFoldDB" id="A0A1I2SYE7"/>
<dbReference type="EMBL" id="FONR01000023">
    <property type="protein sequence ID" value="SFG57633.1"/>
    <property type="molecule type" value="Genomic_DNA"/>
</dbReference>
<protein>
    <submittedName>
        <fullName evidence="1">Uncharacterized protein</fullName>
    </submittedName>
</protein>
<proteinExistence type="predicted"/>
<sequence>MLVATGALPWRNENLVGLSLWFARTADQLAPHHAQVIKPFAEWQIIRDARRRAARGPYTAGAAHADRLDIKAAIAFMTWLDEHGRTLHSATQHDLDLYLTTHPAKHRTLGAFLRWAVARRLTAGLVPPKKPWARPSRFLTEQEQLDQLRRCLNDTSLPLEARIIGAFVRLYAQQVSRIVEFTTDRYTRQHDRAYFTFAHNPVLLPPTLATMVEQQIAEPRLNDILAPASDRKFLFPGRPPSRPRSAASVLSLMRANGLPILSARNTAMIEAVGDLPPVVVSDLFGVAATTAHRWGQLAGESWAGYLAARQAE</sequence>
<evidence type="ECO:0000313" key="1">
    <source>
        <dbReference type="EMBL" id="SFG57633.1"/>
    </source>
</evidence>